<comment type="caution">
    <text evidence="1">The sequence shown here is derived from an EMBL/GenBank/DDBJ whole genome shotgun (WGS) entry which is preliminary data.</text>
</comment>
<protein>
    <submittedName>
        <fullName evidence="1">Uncharacterized protein</fullName>
    </submittedName>
</protein>
<sequence length="158" mass="16631">MRKQVPLAAGTALVEERVDDLPHLVPALVNADRAVCGLPCGDHRLDKRPLLVRQVGLVGLALAHGVQHGTPEPADRPGYRAATHAGDGKSAMHLHTALSGVLPFEVGDAVGGWLAVQCRVAAVVIVGVRPFAERLASFVCLEAAAAGWVVCQRTERSE</sequence>
<accession>A0ABN1R9V6</accession>
<evidence type="ECO:0000313" key="2">
    <source>
        <dbReference type="Proteomes" id="UP001500418"/>
    </source>
</evidence>
<name>A0ABN1R9V6_9ACTN</name>
<organism evidence="1 2">
    <name type="scientific">Streptomyces rhizosphaericus</name>
    <dbReference type="NCBI Taxonomy" id="114699"/>
    <lineage>
        <taxon>Bacteria</taxon>
        <taxon>Bacillati</taxon>
        <taxon>Actinomycetota</taxon>
        <taxon>Actinomycetes</taxon>
        <taxon>Kitasatosporales</taxon>
        <taxon>Streptomycetaceae</taxon>
        <taxon>Streptomyces</taxon>
        <taxon>Streptomyces violaceusniger group</taxon>
    </lineage>
</organism>
<dbReference type="EMBL" id="BAAAID010000082">
    <property type="protein sequence ID" value="GAA0954009.1"/>
    <property type="molecule type" value="Genomic_DNA"/>
</dbReference>
<proteinExistence type="predicted"/>
<gene>
    <name evidence="1" type="ORF">GCM10009575_080940</name>
</gene>
<evidence type="ECO:0000313" key="1">
    <source>
        <dbReference type="EMBL" id="GAA0954009.1"/>
    </source>
</evidence>
<reference evidence="1 2" key="1">
    <citation type="journal article" date="2019" name="Int. J. Syst. Evol. Microbiol.">
        <title>The Global Catalogue of Microorganisms (GCM) 10K type strain sequencing project: providing services to taxonomists for standard genome sequencing and annotation.</title>
        <authorList>
            <consortium name="The Broad Institute Genomics Platform"/>
            <consortium name="The Broad Institute Genome Sequencing Center for Infectious Disease"/>
            <person name="Wu L."/>
            <person name="Ma J."/>
        </authorList>
    </citation>
    <scope>NUCLEOTIDE SEQUENCE [LARGE SCALE GENOMIC DNA]</scope>
    <source>
        <strain evidence="1 2">JCM 11444</strain>
    </source>
</reference>
<dbReference type="Proteomes" id="UP001500418">
    <property type="component" value="Unassembled WGS sequence"/>
</dbReference>
<keyword evidence="2" id="KW-1185">Reference proteome</keyword>